<name>A0A1D8N7L5_YARLL</name>
<evidence type="ECO:0000313" key="2">
    <source>
        <dbReference type="EMBL" id="AOW01626.1"/>
    </source>
</evidence>
<gene>
    <name evidence="2" type="ORF">YALI1_B17214g</name>
</gene>
<keyword evidence="1" id="KW-0472">Membrane</keyword>
<dbReference type="VEuPathDB" id="FungiDB:YALI1_B17214g"/>
<keyword evidence="1" id="KW-1133">Transmembrane helix</keyword>
<evidence type="ECO:0000313" key="3">
    <source>
        <dbReference type="Proteomes" id="UP000182444"/>
    </source>
</evidence>
<sequence>MRLTYKGISRLRCSIIYLVFHLSFMIFTLAVRQVKPHVSTSTVYISVSTVYISASTVYTYTYILLYRYKYSMYNTTTTVATVTVQITYKYSMYILIYTLCTKVPLPVFIKSIKSIKPSTSTVCTTVAYSDEQDPKKHVTRIMETSTTFMHSMYSHEIRSQ</sequence>
<protein>
    <submittedName>
        <fullName evidence="2">Uncharacterized protein</fullName>
    </submittedName>
</protein>
<feature type="transmembrane region" description="Helical" evidence="1">
    <location>
        <begin position="12"/>
        <end position="31"/>
    </location>
</feature>
<dbReference type="AlphaFoldDB" id="A0A1D8N7L5"/>
<feature type="transmembrane region" description="Helical" evidence="1">
    <location>
        <begin position="43"/>
        <end position="65"/>
    </location>
</feature>
<accession>A0A1D8N7L5</accession>
<dbReference type="RefSeq" id="XP_068138182.1">
    <property type="nucleotide sequence ID" value="XM_068282081.1"/>
</dbReference>
<dbReference type="GeneID" id="94582729"/>
<evidence type="ECO:0000256" key="1">
    <source>
        <dbReference type="SAM" id="Phobius"/>
    </source>
</evidence>
<reference evidence="2 3" key="1">
    <citation type="journal article" date="2016" name="PLoS ONE">
        <title>Sequence Assembly of Yarrowia lipolytica Strain W29/CLIB89 Shows Transposable Element Diversity.</title>
        <authorList>
            <person name="Magnan C."/>
            <person name="Yu J."/>
            <person name="Chang I."/>
            <person name="Jahn E."/>
            <person name="Kanomata Y."/>
            <person name="Wu J."/>
            <person name="Zeller M."/>
            <person name="Oakes M."/>
            <person name="Baldi P."/>
            <person name="Sandmeyer S."/>
        </authorList>
    </citation>
    <scope>NUCLEOTIDE SEQUENCE [LARGE SCALE GENOMIC DNA]</scope>
    <source>
        <strain evidence="3">CLIB89(W29)</strain>
    </source>
</reference>
<organism evidence="2 3">
    <name type="scientific">Yarrowia lipolytica</name>
    <name type="common">Candida lipolytica</name>
    <dbReference type="NCBI Taxonomy" id="4952"/>
    <lineage>
        <taxon>Eukaryota</taxon>
        <taxon>Fungi</taxon>
        <taxon>Dikarya</taxon>
        <taxon>Ascomycota</taxon>
        <taxon>Saccharomycotina</taxon>
        <taxon>Dipodascomycetes</taxon>
        <taxon>Dipodascales</taxon>
        <taxon>Dipodascales incertae sedis</taxon>
        <taxon>Yarrowia</taxon>
    </lineage>
</organism>
<dbReference type="Proteomes" id="UP000182444">
    <property type="component" value="Chromosome 1B"/>
</dbReference>
<keyword evidence="1" id="KW-0812">Transmembrane</keyword>
<dbReference type="EMBL" id="CP017554">
    <property type="protein sequence ID" value="AOW01626.1"/>
    <property type="molecule type" value="Genomic_DNA"/>
</dbReference>
<proteinExistence type="predicted"/>